<dbReference type="Gene3D" id="1.10.10.60">
    <property type="entry name" value="Homeodomain-like"/>
    <property type="match status" value="2"/>
</dbReference>
<gene>
    <name evidence="11" type="ORF">MKY91_18750</name>
</gene>
<evidence type="ECO:0000256" key="1">
    <source>
        <dbReference type="ARBA" id="ARBA00004496"/>
    </source>
</evidence>
<comment type="subcellular location">
    <subcellularLocation>
        <location evidence="1">Cytoplasm</location>
    </subcellularLocation>
</comment>
<sequence length="388" mass="45652">MWKVVLIDDDERVLRGLKMIIPWEELECQWTGQARDGVEGVQLVKEAKPDVIMTDIYMPVKNGLDMIEELQEWGYDGQVIVLSGYNDFEYARKALRLQINDYLSKPASRETIRTVFRQTIARLEEKKQEDQMEREWLESMMTDAMRINWALIREGNSHSSGALSRANVTDRFLTSNQHLQDSIKQADEKTAIKLIRTIYEVVENEPYHEQTAIQLGIQLWTIITYSLYEIGIRLDDLSLSDDDIYNRLSHYQSWNESVQLFEDIVGEVCQSQQWDENLKHRQLVEQMLESIQQRMDENITLSDLAEELFISRNYLGRIFRKVVGESFKDYLLRIRMEKAKKMIYEGSYLIYEISEKVGYTNPAYFSSAFKKYSGQTPTELIQKRARIK</sequence>
<keyword evidence="2" id="KW-0963">Cytoplasm</keyword>
<organism evidence="11 12">
    <name type="scientific">Alkalicoccobacillus gibsonii</name>
    <dbReference type="NCBI Taxonomy" id="79881"/>
    <lineage>
        <taxon>Bacteria</taxon>
        <taxon>Bacillati</taxon>
        <taxon>Bacillota</taxon>
        <taxon>Bacilli</taxon>
        <taxon>Bacillales</taxon>
        <taxon>Bacillaceae</taxon>
        <taxon>Alkalicoccobacillus</taxon>
    </lineage>
</organism>
<dbReference type="Gene3D" id="3.40.50.2300">
    <property type="match status" value="1"/>
</dbReference>
<evidence type="ECO:0000256" key="4">
    <source>
        <dbReference type="ARBA" id="ARBA00023012"/>
    </source>
</evidence>
<dbReference type="PROSITE" id="PS00041">
    <property type="entry name" value="HTH_ARAC_FAMILY_1"/>
    <property type="match status" value="1"/>
</dbReference>
<dbReference type="PROSITE" id="PS01124">
    <property type="entry name" value="HTH_ARAC_FAMILY_2"/>
    <property type="match status" value="1"/>
</dbReference>
<dbReference type="SMART" id="SM00448">
    <property type="entry name" value="REC"/>
    <property type="match status" value="1"/>
</dbReference>
<dbReference type="SUPFAM" id="SSF46689">
    <property type="entry name" value="Homeodomain-like"/>
    <property type="match status" value="2"/>
</dbReference>
<dbReference type="PRINTS" id="PR00032">
    <property type="entry name" value="HTHARAC"/>
</dbReference>
<reference evidence="11 12" key="1">
    <citation type="submission" date="2024-03" db="EMBL/GenBank/DDBJ databases">
        <title>Bacilli Hybrid Assemblies.</title>
        <authorList>
            <person name="Kovac J."/>
        </authorList>
    </citation>
    <scope>NUCLEOTIDE SEQUENCE [LARGE SCALE GENOMIC DNA]</scope>
    <source>
        <strain evidence="11 12">FSL R7-0666</strain>
    </source>
</reference>
<keyword evidence="5" id="KW-0805">Transcription regulation</keyword>
<keyword evidence="4" id="KW-0902">Two-component regulatory system</keyword>
<evidence type="ECO:0000256" key="8">
    <source>
        <dbReference type="PROSITE-ProRule" id="PRU00169"/>
    </source>
</evidence>
<dbReference type="PROSITE" id="PS50110">
    <property type="entry name" value="RESPONSE_REGULATORY"/>
    <property type="match status" value="1"/>
</dbReference>
<evidence type="ECO:0000313" key="11">
    <source>
        <dbReference type="EMBL" id="MEN0645205.1"/>
    </source>
</evidence>
<feature type="domain" description="Response regulatory" evidence="10">
    <location>
        <begin position="3"/>
        <end position="120"/>
    </location>
</feature>
<dbReference type="EMBL" id="JBCITK010000001">
    <property type="protein sequence ID" value="MEN0645205.1"/>
    <property type="molecule type" value="Genomic_DNA"/>
</dbReference>
<comment type="caution">
    <text evidence="11">The sequence shown here is derived from an EMBL/GenBank/DDBJ whole genome shotgun (WGS) entry which is preliminary data.</text>
</comment>
<evidence type="ECO:0000256" key="6">
    <source>
        <dbReference type="ARBA" id="ARBA00023125"/>
    </source>
</evidence>
<evidence type="ECO:0000313" key="12">
    <source>
        <dbReference type="Proteomes" id="UP001418796"/>
    </source>
</evidence>
<dbReference type="InterPro" id="IPR001789">
    <property type="entry name" value="Sig_transdc_resp-reg_receiver"/>
</dbReference>
<dbReference type="InterPro" id="IPR009057">
    <property type="entry name" value="Homeodomain-like_sf"/>
</dbReference>
<dbReference type="InterPro" id="IPR018062">
    <property type="entry name" value="HTH_AraC-typ_CS"/>
</dbReference>
<feature type="domain" description="HTH araC/xylS-type" evidence="9">
    <location>
        <begin position="285"/>
        <end position="383"/>
    </location>
</feature>
<dbReference type="SMART" id="SM00342">
    <property type="entry name" value="HTH_ARAC"/>
    <property type="match status" value="1"/>
</dbReference>
<dbReference type="InterPro" id="IPR051552">
    <property type="entry name" value="HptR"/>
</dbReference>
<keyword evidence="12" id="KW-1185">Reference proteome</keyword>
<dbReference type="SUPFAM" id="SSF52172">
    <property type="entry name" value="CheY-like"/>
    <property type="match status" value="1"/>
</dbReference>
<protein>
    <submittedName>
        <fullName evidence="11">Response regulator transcription factor</fullName>
    </submittedName>
</protein>
<dbReference type="InterPro" id="IPR011006">
    <property type="entry name" value="CheY-like_superfamily"/>
</dbReference>
<dbReference type="Pfam" id="PF00072">
    <property type="entry name" value="Response_reg"/>
    <property type="match status" value="1"/>
</dbReference>
<evidence type="ECO:0000256" key="5">
    <source>
        <dbReference type="ARBA" id="ARBA00023015"/>
    </source>
</evidence>
<accession>A0ABU9VMR5</accession>
<feature type="modified residue" description="4-aspartylphosphate" evidence="8">
    <location>
        <position position="55"/>
    </location>
</feature>
<evidence type="ECO:0000259" key="9">
    <source>
        <dbReference type="PROSITE" id="PS01124"/>
    </source>
</evidence>
<evidence type="ECO:0000256" key="3">
    <source>
        <dbReference type="ARBA" id="ARBA00022553"/>
    </source>
</evidence>
<dbReference type="InterPro" id="IPR018060">
    <property type="entry name" value="HTH_AraC"/>
</dbReference>
<dbReference type="PANTHER" id="PTHR42713:SF3">
    <property type="entry name" value="TRANSCRIPTIONAL REGULATORY PROTEIN HPTR"/>
    <property type="match status" value="1"/>
</dbReference>
<dbReference type="CDD" id="cd17536">
    <property type="entry name" value="REC_YesN-like"/>
    <property type="match status" value="1"/>
</dbReference>
<proteinExistence type="predicted"/>
<name>A0ABU9VMR5_9BACI</name>
<evidence type="ECO:0000259" key="10">
    <source>
        <dbReference type="PROSITE" id="PS50110"/>
    </source>
</evidence>
<keyword evidence="6" id="KW-0238">DNA-binding</keyword>
<dbReference type="RefSeq" id="WP_343131801.1">
    <property type="nucleotide sequence ID" value="NZ_JBCITK010000001.1"/>
</dbReference>
<dbReference type="PANTHER" id="PTHR42713">
    <property type="entry name" value="HISTIDINE KINASE-RELATED"/>
    <property type="match status" value="1"/>
</dbReference>
<keyword evidence="3 8" id="KW-0597">Phosphoprotein</keyword>
<evidence type="ECO:0000256" key="2">
    <source>
        <dbReference type="ARBA" id="ARBA00022490"/>
    </source>
</evidence>
<keyword evidence="7" id="KW-0804">Transcription</keyword>
<dbReference type="InterPro" id="IPR020449">
    <property type="entry name" value="Tscrpt_reg_AraC-type_HTH"/>
</dbReference>
<dbReference type="Pfam" id="PF12833">
    <property type="entry name" value="HTH_18"/>
    <property type="match status" value="1"/>
</dbReference>
<dbReference type="Proteomes" id="UP001418796">
    <property type="component" value="Unassembled WGS sequence"/>
</dbReference>
<evidence type="ECO:0000256" key="7">
    <source>
        <dbReference type="ARBA" id="ARBA00023163"/>
    </source>
</evidence>